<accession>A0ABR7E6W4</accession>
<sequence>MTQHSKNETSEDELQAQLSAQTELVNQLTVKNMALEYDNNRLRSLLYESWRNKGNIPPEEVDRYELTPKLLEEMMSILLQPVHKFNFNTRVLFSFCAVEIRTLKDLLVEIKVLKMYHLRRLRGFGTKSFENVYDVLRQNGILDENNDSYLFEFI</sequence>
<evidence type="ECO:0008006" key="3">
    <source>
        <dbReference type="Google" id="ProtNLM"/>
    </source>
</evidence>
<protein>
    <recommendedName>
        <fullName evidence="3">RNA polymerase alpha subunit C-terminal domain-containing protein</fullName>
    </recommendedName>
</protein>
<comment type="caution">
    <text evidence="1">The sequence shown here is derived from an EMBL/GenBank/DDBJ whole genome shotgun (WGS) entry which is preliminary data.</text>
</comment>
<gene>
    <name evidence="1" type="ORF">H8S77_18395</name>
</gene>
<evidence type="ECO:0000313" key="1">
    <source>
        <dbReference type="EMBL" id="MBC5644854.1"/>
    </source>
</evidence>
<keyword evidence="2" id="KW-1185">Reference proteome</keyword>
<proteinExistence type="predicted"/>
<dbReference type="EMBL" id="JACOOI010000023">
    <property type="protein sequence ID" value="MBC5644854.1"/>
    <property type="molecule type" value="Genomic_DNA"/>
</dbReference>
<reference evidence="1 2" key="1">
    <citation type="submission" date="2020-08" db="EMBL/GenBank/DDBJ databases">
        <title>Genome public.</title>
        <authorList>
            <person name="Liu C."/>
            <person name="Sun Q."/>
        </authorList>
    </citation>
    <scope>NUCLEOTIDE SEQUENCE [LARGE SCALE GENOMIC DNA]</scope>
    <source>
        <strain evidence="1 2">BX2</strain>
    </source>
</reference>
<evidence type="ECO:0000313" key="2">
    <source>
        <dbReference type="Proteomes" id="UP000644010"/>
    </source>
</evidence>
<dbReference type="RefSeq" id="WP_186960637.1">
    <property type="nucleotide sequence ID" value="NZ_JACOOI010000023.1"/>
</dbReference>
<name>A0ABR7E6W4_9BACT</name>
<dbReference type="SUPFAM" id="SSF47789">
    <property type="entry name" value="C-terminal domain of RNA polymerase alpha subunit"/>
    <property type="match status" value="1"/>
</dbReference>
<dbReference type="Gene3D" id="1.10.150.20">
    <property type="entry name" value="5' to 3' exonuclease, C-terminal subdomain"/>
    <property type="match status" value="1"/>
</dbReference>
<dbReference type="Proteomes" id="UP000644010">
    <property type="component" value="Unassembled WGS sequence"/>
</dbReference>
<organism evidence="1 2">
    <name type="scientific">Parabacteroides segnis</name>
    <dbReference type="NCBI Taxonomy" id="2763058"/>
    <lineage>
        <taxon>Bacteria</taxon>
        <taxon>Pseudomonadati</taxon>
        <taxon>Bacteroidota</taxon>
        <taxon>Bacteroidia</taxon>
        <taxon>Bacteroidales</taxon>
        <taxon>Tannerellaceae</taxon>
        <taxon>Parabacteroides</taxon>
    </lineage>
</organism>